<dbReference type="AlphaFoldDB" id="A0A6J4J539"/>
<protein>
    <submittedName>
        <fullName evidence="1">Uncharacterized protein</fullName>
    </submittedName>
</protein>
<accession>A0A6J4J539</accession>
<sequence>MRTLVDRPRRTDEAGVELTLMVLSVSALGLAAVDLASGAVVRTGSEILDSITLCPYDVVSARLAAGAEPLDPTQPEAVALADAPVPLRRLTPRRAERWLRPLHHPEWTHLLGFAGPSIPFWQLDGTRPSVAVVPARATVRLDDGLLRCRFLWRTLVHDLPVAFRRGTPLPNEAGRVVVALTPPFEGHCHKVVTGLL</sequence>
<name>A0A6J4J539_9ACTN</name>
<dbReference type="EMBL" id="CADCSZ010000201">
    <property type="protein sequence ID" value="CAA9271005.1"/>
    <property type="molecule type" value="Genomic_DNA"/>
</dbReference>
<reference evidence="1" key="1">
    <citation type="submission" date="2020-02" db="EMBL/GenBank/DDBJ databases">
        <authorList>
            <person name="Meier V. D."/>
        </authorList>
    </citation>
    <scope>NUCLEOTIDE SEQUENCE</scope>
    <source>
        <strain evidence="1">AVDCRST_MAG76</strain>
    </source>
</reference>
<organism evidence="1">
    <name type="scientific">uncultured Acidimicrobiales bacterium</name>
    <dbReference type="NCBI Taxonomy" id="310071"/>
    <lineage>
        <taxon>Bacteria</taxon>
        <taxon>Bacillati</taxon>
        <taxon>Actinomycetota</taxon>
        <taxon>Acidimicrobiia</taxon>
        <taxon>Acidimicrobiales</taxon>
        <taxon>environmental samples</taxon>
    </lineage>
</organism>
<proteinExistence type="predicted"/>
<gene>
    <name evidence="1" type="ORF">AVDCRST_MAG76-3372</name>
</gene>
<evidence type="ECO:0000313" key="1">
    <source>
        <dbReference type="EMBL" id="CAA9271005.1"/>
    </source>
</evidence>